<dbReference type="Gene3D" id="3.40.50.10540">
    <property type="entry name" value="Crotonobetainyl-coa:carnitine coa-transferase, domain 1"/>
    <property type="match status" value="1"/>
</dbReference>
<dbReference type="EMBL" id="BJXK01000020">
    <property type="protein sequence ID" value="GEM81314.1"/>
    <property type="molecule type" value="Genomic_DNA"/>
</dbReference>
<dbReference type="PANTHER" id="PTHR48228:SF4">
    <property type="entry name" value="BLR3030 PROTEIN"/>
    <property type="match status" value="1"/>
</dbReference>
<dbReference type="AlphaFoldDB" id="A0A511QVC4"/>
<dbReference type="Pfam" id="PF02515">
    <property type="entry name" value="CoA_transf_3"/>
    <property type="match status" value="1"/>
</dbReference>
<reference evidence="1 2" key="1">
    <citation type="submission" date="2019-07" db="EMBL/GenBank/DDBJ databases">
        <title>Whole genome shotgun sequence of Vibrio superstes NBRC 103154.</title>
        <authorList>
            <person name="Hosoyama A."/>
            <person name="Uohara A."/>
            <person name="Ohji S."/>
            <person name="Ichikawa N."/>
        </authorList>
    </citation>
    <scope>NUCLEOTIDE SEQUENCE [LARGE SCALE GENOMIC DNA]</scope>
    <source>
        <strain evidence="1 2">NBRC 103154</strain>
    </source>
</reference>
<protein>
    <recommendedName>
        <fullName evidence="3">CoA transferase</fullName>
    </recommendedName>
</protein>
<evidence type="ECO:0008006" key="3">
    <source>
        <dbReference type="Google" id="ProtNLM"/>
    </source>
</evidence>
<comment type="caution">
    <text evidence="1">The sequence shown here is derived from an EMBL/GenBank/DDBJ whole genome shotgun (WGS) entry which is preliminary data.</text>
</comment>
<dbReference type="GO" id="GO:0003824">
    <property type="term" value="F:catalytic activity"/>
    <property type="evidence" value="ECO:0007669"/>
    <property type="project" value="InterPro"/>
</dbReference>
<evidence type="ECO:0000313" key="1">
    <source>
        <dbReference type="EMBL" id="GEM81314.1"/>
    </source>
</evidence>
<dbReference type="InterPro" id="IPR003673">
    <property type="entry name" value="CoA-Trfase_fam_III"/>
</dbReference>
<dbReference type="InterPro" id="IPR050509">
    <property type="entry name" value="CoA-transferase_III"/>
</dbReference>
<dbReference type="Proteomes" id="UP000321113">
    <property type="component" value="Unassembled WGS sequence"/>
</dbReference>
<dbReference type="OrthoDB" id="9058532at2"/>
<keyword evidence="2" id="KW-1185">Reference proteome</keyword>
<dbReference type="PANTHER" id="PTHR48228">
    <property type="entry name" value="SUCCINYL-COA--D-CITRAMALATE COA-TRANSFERASE"/>
    <property type="match status" value="1"/>
</dbReference>
<dbReference type="SUPFAM" id="SSF89796">
    <property type="entry name" value="CoA-transferase family III (CaiB/BaiF)"/>
    <property type="match status" value="1"/>
</dbReference>
<dbReference type="RefSeq" id="WP_119010083.1">
    <property type="nucleotide sequence ID" value="NZ_BJXK01000020.1"/>
</dbReference>
<accession>A0A511QVC4</accession>
<proteinExistence type="predicted"/>
<organism evidence="1 2">
    <name type="scientific">Vibrio superstes NBRC 103154</name>
    <dbReference type="NCBI Taxonomy" id="1219062"/>
    <lineage>
        <taxon>Bacteria</taxon>
        <taxon>Pseudomonadati</taxon>
        <taxon>Pseudomonadota</taxon>
        <taxon>Gammaproteobacteria</taxon>
        <taxon>Vibrionales</taxon>
        <taxon>Vibrionaceae</taxon>
        <taxon>Vibrio</taxon>
    </lineage>
</organism>
<evidence type="ECO:0000313" key="2">
    <source>
        <dbReference type="Proteomes" id="UP000321113"/>
    </source>
</evidence>
<sequence length="266" mass="28732">MSDIQIVDLSHVLAGPSMSNLLAEQGANVIHVSNPGAERVPLNVLDTSHGKKNVELDLNAPEDLETLKGLIKDADVFVNGYSPSRLQEKFGLSFDSLTELNPNLIIVTESMYGGGPWANRPGWENLGQAVTGMMMEIGTEEQPLPFPYGALNDYSTGIMGAIGVLKALHIRATEGGSQHVSAALTKTAMWYQDQPKTKQVKSLPAFKAFLGGILKGGHYSEHSIDTPSPFGVITHLKPVLEYSKTPAYWDKPASPLGSSYPSWDVD</sequence>
<gene>
    <name evidence="1" type="ORF">VSU01S_35590</name>
</gene>
<dbReference type="InterPro" id="IPR023606">
    <property type="entry name" value="CoA-Trfase_III_dom_1_sf"/>
</dbReference>
<name>A0A511QVC4_9VIBR</name>